<dbReference type="GO" id="GO:0090589">
    <property type="term" value="F:protein-phosphocysteine-trehalose phosphotransferase system transporter activity"/>
    <property type="evidence" value="ECO:0007669"/>
    <property type="project" value="TreeGrafter"/>
</dbReference>
<dbReference type="NCBIfam" id="TIGR01995">
    <property type="entry name" value="PTS-II-ABC-beta"/>
    <property type="match status" value="1"/>
</dbReference>
<dbReference type="AlphaFoldDB" id="A0AA41XGA9"/>
<evidence type="ECO:0000256" key="6">
    <source>
        <dbReference type="ARBA" id="ARBA00022683"/>
    </source>
</evidence>
<reference evidence="16" key="1">
    <citation type="submission" date="2022-08" db="EMBL/GenBank/DDBJ databases">
        <authorList>
            <person name="Deng Y."/>
            <person name="Han X.-F."/>
            <person name="Zhang Y.-Q."/>
        </authorList>
    </citation>
    <scope>NUCLEOTIDE SEQUENCE</scope>
    <source>
        <strain evidence="16">CPCC 203407</strain>
    </source>
</reference>
<dbReference type="Pfam" id="PF02378">
    <property type="entry name" value="PTS_EIIC"/>
    <property type="match status" value="1"/>
</dbReference>
<evidence type="ECO:0000313" key="17">
    <source>
        <dbReference type="Proteomes" id="UP001165587"/>
    </source>
</evidence>
<feature type="transmembrane region" description="Helical" evidence="12">
    <location>
        <begin position="147"/>
        <end position="167"/>
    </location>
</feature>
<dbReference type="PROSITE" id="PS00371">
    <property type="entry name" value="PTS_EIIA_TYPE_1_HIS"/>
    <property type="match status" value="1"/>
</dbReference>
<dbReference type="Pfam" id="PF00367">
    <property type="entry name" value="PTS_EIIB"/>
    <property type="match status" value="1"/>
</dbReference>
<keyword evidence="6" id="KW-0598">Phosphotransferase system</keyword>
<feature type="transmembrane region" description="Helical" evidence="12">
    <location>
        <begin position="283"/>
        <end position="305"/>
    </location>
</feature>
<feature type="transmembrane region" description="Helical" evidence="12">
    <location>
        <begin position="384"/>
        <end position="409"/>
    </location>
</feature>
<dbReference type="PROSITE" id="PS51098">
    <property type="entry name" value="PTS_EIIB_TYPE_1"/>
    <property type="match status" value="1"/>
</dbReference>
<feature type="transmembrane region" description="Helical" evidence="12">
    <location>
        <begin position="217"/>
        <end position="235"/>
    </location>
</feature>
<sequence length="651" mass="67231">MTRQDEAKAILDGVGGSQNVAGLTHCSTRLRFTLVDDGKADLDTLKSLTGVISAVRSGSQTQVVIGNDVVNVYNAVEKERGGRGGAADAPAGPRKPLSWKRAGSVFMDFIVSVFTPLIPAIAGAGIFKSLLVGAGALGWLPTDSESYLLLSAIPDAVFAFLPLLVAYTTAKKLNVNRPLALGVVAVLMFANFTTLVNQEGGVALFGIPVQVVNYNSQVFPSILAVLALWPLERFFNKVSPGPIRVFFTPLMCYIIVAPLLILVLGPVGYWLGSLLTAAMIGLYNTLGWVAVAVLAAILPLIISVGMHKAFIPPTIATMAQNGRESFYLVASLAHNIAESGAMFAVAIRTKSTRLRSTAVSAGISALFGITEPAIYGVTLQNRKVLLSVMAGAFAGGAYLGLTFVTSFAVVGPGLASITMFVDAANPWNLVNAVIGALIALAVAFVLSIVFWNDATSPSLKGERDEAAAAAAAATAIASTNESTSSTDAPRGQAHAIRLVSPLTGTVVPLADVADPVFSGGVLGDGAAILPVSGSVRAPLAGTVTSLLDSKHAIGITSDEGVEVLVHVGIDTVKLAGAPFTVHVAQGDRVEAGQLVIEADLDAIRDAGYDLTTPVVVTNSDRFTVEVPAAGDITTGEPFATITEKELTGGTA</sequence>
<keyword evidence="10 12" id="KW-0472">Membrane</keyword>
<evidence type="ECO:0000256" key="7">
    <source>
        <dbReference type="ARBA" id="ARBA00022692"/>
    </source>
</evidence>
<dbReference type="EC" id="2.7.1.-" evidence="16"/>
<dbReference type="InterPro" id="IPR018113">
    <property type="entry name" value="PTrfase_EIIB_Cys"/>
</dbReference>
<dbReference type="PROSITE" id="PS51103">
    <property type="entry name" value="PTS_EIIC_TYPE_1"/>
    <property type="match status" value="1"/>
</dbReference>
<dbReference type="Gene3D" id="3.30.1360.60">
    <property type="entry name" value="Glucose permease domain IIB"/>
    <property type="match status" value="1"/>
</dbReference>
<dbReference type="CDD" id="cd00212">
    <property type="entry name" value="PTS_IIB_glc"/>
    <property type="match status" value="1"/>
</dbReference>
<dbReference type="InterPro" id="IPR001996">
    <property type="entry name" value="PTS_IIB_1"/>
</dbReference>
<dbReference type="InterPro" id="IPR050558">
    <property type="entry name" value="PTS_Sugar-Specific_Components"/>
</dbReference>
<dbReference type="RefSeq" id="WP_259530477.1">
    <property type="nucleotide sequence ID" value="NZ_JANLCK010000011.1"/>
</dbReference>
<dbReference type="PROSITE" id="PS01035">
    <property type="entry name" value="PTS_EIIB_TYPE_1_CYS"/>
    <property type="match status" value="1"/>
</dbReference>
<feature type="transmembrane region" description="Helical" evidence="12">
    <location>
        <begin position="247"/>
        <end position="271"/>
    </location>
</feature>
<dbReference type="InterPro" id="IPR003352">
    <property type="entry name" value="PTS_EIIC"/>
</dbReference>
<dbReference type="InterPro" id="IPR011297">
    <property type="entry name" value="PTS_IIABC_b_glu"/>
</dbReference>
<evidence type="ECO:0000256" key="3">
    <source>
        <dbReference type="ARBA" id="ARBA00022475"/>
    </source>
</evidence>
<feature type="active site" description="Phosphocysteine intermediate; for EIIB activity" evidence="11">
    <location>
        <position position="26"/>
    </location>
</feature>
<feature type="transmembrane region" description="Helical" evidence="12">
    <location>
        <begin position="326"/>
        <end position="347"/>
    </location>
</feature>
<keyword evidence="9 12" id="KW-1133">Transmembrane helix</keyword>
<dbReference type="InterPro" id="IPR001127">
    <property type="entry name" value="PTS_EIIA_1_perm"/>
</dbReference>
<dbReference type="GO" id="GO:0016301">
    <property type="term" value="F:kinase activity"/>
    <property type="evidence" value="ECO:0007669"/>
    <property type="project" value="UniProtKB-KW"/>
</dbReference>
<evidence type="ECO:0000256" key="2">
    <source>
        <dbReference type="ARBA" id="ARBA00022448"/>
    </source>
</evidence>
<comment type="caution">
    <text evidence="16">The sequence shown here is derived from an EMBL/GenBank/DDBJ whole genome shotgun (WGS) entry which is preliminary data.</text>
</comment>
<comment type="subcellular location">
    <subcellularLocation>
        <location evidence="1">Cell membrane</location>
        <topology evidence="1">Multi-pass membrane protein</topology>
    </subcellularLocation>
</comment>
<evidence type="ECO:0000256" key="1">
    <source>
        <dbReference type="ARBA" id="ARBA00004651"/>
    </source>
</evidence>
<evidence type="ECO:0000256" key="12">
    <source>
        <dbReference type="SAM" id="Phobius"/>
    </source>
</evidence>
<dbReference type="GO" id="GO:0015771">
    <property type="term" value="P:trehalose transport"/>
    <property type="evidence" value="ECO:0007669"/>
    <property type="project" value="TreeGrafter"/>
</dbReference>
<keyword evidence="3" id="KW-1003">Cell membrane</keyword>
<dbReference type="EMBL" id="JANLCK010000011">
    <property type="protein sequence ID" value="MCS5727487.1"/>
    <property type="molecule type" value="Genomic_DNA"/>
</dbReference>
<evidence type="ECO:0000313" key="16">
    <source>
        <dbReference type="EMBL" id="MCS5727487.1"/>
    </source>
</evidence>
<organism evidence="16 17">
    <name type="scientific">Herbiconiux oxytropis</name>
    <dbReference type="NCBI Taxonomy" id="2970915"/>
    <lineage>
        <taxon>Bacteria</taxon>
        <taxon>Bacillati</taxon>
        <taxon>Actinomycetota</taxon>
        <taxon>Actinomycetes</taxon>
        <taxon>Micrococcales</taxon>
        <taxon>Microbacteriaceae</taxon>
        <taxon>Herbiconiux</taxon>
    </lineage>
</organism>
<keyword evidence="5 16" id="KW-0808">Transferase</keyword>
<proteinExistence type="predicted"/>
<dbReference type="Gene3D" id="2.70.70.10">
    <property type="entry name" value="Glucose Permease (Domain IIA)"/>
    <property type="match status" value="1"/>
</dbReference>
<evidence type="ECO:0000259" key="14">
    <source>
        <dbReference type="PROSITE" id="PS51098"/>
    </source>
</evidence>
<dbReference type="PANTHER" id="PTHR30175:SF1">
    <property type="entry name" value="PTS SYSTEM ARBUTIN-, CELLOBIOSE-, AND SALICIN-SPECIFIC EIIBC COMPONENT-RELATED"/>
    <property type="match status" value="1"/>
</dbReference>
<evidence type="ECO:0000256" key="11">
    <source>
        <dbReference type="PROSITE-ProRule" id="PRU00421"/>
    </source>
</evidence>
<evidence type="ECO:0000256" key="5">
    <source>
        <dbReference type="ARBA" id="ARBA00022679"/>
    </source>
</evidence>
<dbReference type="Proteomes" id="UP001165587">
    <property type="component" value="Unassembled WGS sequence"/>
</dbReference>
<dbReference type="GO" id="GO:0008982">
    <property type="term" value="F:protein-N(PI)-phosphohistidine-sugar phosphotransferase activity"/>
    <property type="evidence" value="ECO:0007669"/>
    <property type="project" value="InterPro"/>
</dbReference>
<gene>
    <name evidence="16" type="ORF">N1028_16450</name>
</gene>
<keyword evidence="17" id="KW-1185">Reference proteome</keyword>
<protein>
    <submittedName>
        <fullName evidence="16">Beta-glucoside-specific PTS transporter subunit IIABC</fullName>
        <ecNumber evidence="16">2.7.1.-</ecNumber>
    </submittedName>
</protein>
<evidence type="ECO:0000259" key="15">
    <source>
        <dbReference type="PROSITE" id="PS51103"/>
    </source>
</evidence>
<feature type="transmembrane region" description="Helical" evidence="12">
    <location>
        <begin position="179"/>
        <end position="197"/>
    </location>
</feature>
<keyword evidence="8" id="KW-0418">Kinase</keyword>
<evidence type="ECO:0000256" key="4">
    <source>
        <dbReference type="ARBA" id="ARBA00022597"/>
    </source>
</evidence>
<evidence type="ECO:0000259" key="13">
    <source>
        <dbReference type="PROSITE" id="PS51093"/>
    </source>
</evidence>
<evidence type="ECO:0000256" key="8">
    <source>
        <dbReference type="ARBA" id="ARBA00022777"/>
    </source>
</evidence>
<name>A0AA41XGA9_9MICO</name>
<keyword evidence="7 12" id="KW-0812">Transmembrane</keyword>
<feature type="transmembrane region" description="Helical" evidence="12">
    <location>
        <begin position="359"/>
        <end position="377"/>
    </location>
</feature>
<dbReference type="InterPro" id="IPR013013">
    <property type="entry name" value="PTS_EIIC_1"/>
</dbReference>
<evidence type="ECO:0000256" key="10">
    <source>
        <dbReference type="ARBA" id="ARBA00023136"/>
    </source>
</evidence>
<feature type="domain" description="PTS EIIB type-1" evidence="14">
    <location>
        <begin position="4"/>
        <end position="86"/>
    </location>
</feature>
<dbReference type="Pfam" id="PF00358">
    <property type="entry name" value="PTS_EIIA_1"/>
    <property type="match status" value="1"/>
</dbReference>
<dbReference type="FunFam" id="2.70.70.10:FF:000001">
    <property type="entry name" value="PTS system glucose-specific IIA component"/>
    <property type="match status" value="1"/>
</dbReference>
<dbReference type="InterPro" id="IPR036878">
    <property type="entry name" value="Glu_permease_IIB"/>
</dbReference>
<dbReference type="InterPro" id="IPR011055">
    <property type="entry name" value="Dup_hybrid_motif"/>
</dbReference>
<feature type="domain" description="PTS EIIC type-1" evidence="15">
    <location>
        <begin position="108"/>
        <end position="466"/>
    </location>
</feature>
<evidence type="ECO:0000256" key="9">
    <source>
        <dbReference type="ARBA" id="ARBA00022989"/>
    </source>
</evidence>
<dbReference type="PANTHER" id="PTHR30175">
    <property type="entry name" value="PHOSPHOTRANSFERASE SYSTEM TRANSPORT PROTEIN"/>
    <property type="match status" value="1"/>
</dbReference>
<keyword evidence="2" id="KW-0813">Transport</keyword>
<feature type="domain" description="PTS EIIA type-1" evidence="13">
    <location>
        <begin position="514"/>
        <end position="618"/>
    </location>
</feature>
<dbReference type="SUPFAM" id="SSF51261">
    <property type="entry name" value="Duplicated hybrid motif"/>
    <property type="match status" value="1"/>
</dbReference>
<keyword evidence="4" id="KW-0762">Sugar transport</keyword>
<dbReference type="GO" id="GO:0009401">
    <property type="term" value="P:phosphoenolpyruvate-dependent sugar phosphotransferase system"/>
    <property type="evidence" value="ECO:0007669"/>
    <property type="project" value="UniProtKB-KW"/>
</dbReference>
<dbReference type="GO" id="GO:0005886">
    <property type="term" value="C:plasma membrane"/>
    <property type="evidence" value="ECO:0007669"/>
    <property type="project" value="UniProtKB-SubCell"/>
</dbReference>
<dbReference type="NCBIfam" id="TIGR00830">
    <property type="entry name" value="PTBA"/>
    <property type="match status" value="1"/>
</dbReference>
<dbReference type="PROSITE" id="PS51093">
    <property type="entry name" value="PTS_EIIA_TYPE_1"/>
    <property type="match status" value="1"/>
</dbReference>
<feature type="transmembrane region" description="Helical" evidence="12">
    <location>
        <begin position="105"/>
        <end position="127"/>
    </location>
</feature>
<feature type="transmembrane region" description="Helical" evidence="12">
    <location>
        <begin position="429"/>
        <end position="451"/>
    </location>
</feature>
<accession>A0AA41XGA9</accession>
<dbReference type="SUPFAM" id="SSF55604">
    <property type="entry name" value="Glucose permease domain IIB"/>
    <property type="match status" value="1"/>
</dbReference>